<keyword evidence="3" id="KW-0413">Isomerase</keyword>
<dbReference type="SUPFAM" id="SSF51419">
    <property type="entry name" value="PLP-binding barrel"/>
    <property type="match status" value="1"/>
</dbReference>
<dbReference type="Pfam" id="PF01168">
    <property type="entry name" value="Ala_racemase_N"/>
    <property type="match status" value="1"/>
</dbReference>
<evidence type="ECO:0000259" key="2">
    <source>
        <dbReference type="Pfam" id="PF21279"/>
    </source>
</evidence>
<evidence type="ECO:0000313" key="4">
    <source>
        <dbReference type="Proteomes" id="UP001164803"/>
    </source>
</evidence>
<feature type="domain" description="YhfX-like C-terminal" evidence="2">
    <location>
        <begin position="278"/>
        <end position="373"/>
    </location>
</feature>
<evidence type="ECO:0000259" key="1">
    <source>
        <dbReference type="Pfam" id="PF01168"/>
    </source>
</evidence>
<keyword evidence="4" id="KW-1185">Reference proteome</keyword>
<feature type="domain" description="Alanine racemase N-terminal" evidence="1">
    <location>
        <begin position="34"/>
        <end position="264"/>
    </location>
</feature>
<gene>
    <name evidence="3" type="ORF">NZD86_09715</name>
</gene>
<dbReference type="GO" id="GO:0008784">
    <property type="term" value="F:alanine racemase activity"/>
    <property type="evidence" value="ECO:0007669"/>
    <property type="project" value="UniProtKB-EC"/>
</dbReference>
<evidence type="ECO:0000313" key="3">
    <source>
        <dbReference type="EMBL" id="WAH38724.1"/>
    </source>
</evidence>
<organism evidence="3 4">
    <name type="scientific">Alicyclobacillus dauci</name>
    <dbReference type="NCBI Taxonomy" id="1475485"/>
    <lineage>
        <taxon>Bacteria</taxon>
        <taxon>Bacillati</taxon>
        <taxon>Bacillota</taxon>
        <taxon>Bacilli</taxon>
        <taxon>Bacillales</taxon>
        <taxon>Alicyclobacillaceae</taxon>
        <taxon>Alicyclobacillus</taxon>
    </lineage>
</organism>
<accession>A0ABY6Z7F7</accession>
<reference evidence="3" key="1">
    <citation type="submission" date="2022-08" db="EMBL/GenBank/DDBJ databases">
        <title>Alicyclobacillus dauci DSM2870, complete genome.</title>
        <authorList>
            <person name="Wang Q."/>
            <person name="Cai R."/>
            <person name="Wang Z."/>
        </authorList>
    </citation>
    <scope>NUCLEOTIDE SEQUENCE</scope>
    <source>
        <strain evidence="3">DSM 28700</strain>
    </source>
</reference>
<protein>
    <submittedName>
        <fullName evidence="3">Alanine racemase</fullName>
        <ecNumber evidence="3">5.1.1.1</ecNumber>
    </submittedName>
</protein>
<dbReference type="Gene3D" id="2.40.37.30">
    <property type="match status" value="2"/>
</dbReference>
<dbReference type="InterPro" id="IPR048449">
    <property type="entry name" value="YhfX-like_C"/>
</dbReference>
<proteinExistence type="predicted"/>
<dbReference type="InterPro" id="IPR001608">
    <property type="entry name" value="Ala_racemase_N"/>
</dbReference>
<dbReference type="Pfam" id="PF21279">
    <property type="entry name" value="YhfX-like_C"/>
    <property type="match status" value="1"/>
</dbReference>
<dbReference type="EC" id="5.1.1.1" evidence="3"/>
<sequence>MFLKSLVDRNRKFVEAVVSLHEEGALEANTFVFDLDAFRENAKILKENADKFHLNVYGMTKQMGYNPILHQAIVDAGIESFVAVDWMGARLMHEQGYKIGHVGHLVQPPKGAADDLLAMNPEVFTVFSVHKARQVSDAAKRLNVVQPILLRVYDDTCTFYPGHEGGFHVDTLESSVREIQKLPNVEIVGVTSFPAMLFNESAGTVRPTHNFEVIQLAVEKLRRMGIVVKQVNAPGTTSSDVFELMASMGATHVEPGNGFTGTTPLATVQDVQELPAVLYLSEISHIHNGRGHVFGGGLYVDKVRGQYGLKARVGKDLAERDVELIPDDGIDYYGYVDGQVEEGQTVIFGFRPQIFVTRGQVAVVEGIHEGKPVVLGYHDQNGRVIQRGPRQ</sequence>
<dbReference type="InterPro" id="IPR029066">
    <property type="entry name" value="PLP-binding_barrel"/>
</dbReference>
<dbReference type="Proteomes" id="UP001164803">
    <property type="component" value="Chromosome"/>
</dbReference>
<dbReference type="EMBL" id="CP104064">
    <property type="protein sequence ID" value="WAH38724.1"/>
    <property type="molecule type" value="Genomic_DNA"/>
</dbReference>
<dbReference type="RefSeq" id="WP_268046313.1">
    <property type="nucleotide sequence ID" value="NZ_CP104064.1"/>
</dbReference>
<name>A0ABY6Z7F7_9BACL</name>